<feature type="transmembrane region" description="Helical" evidence="1">
    <location>
        <begin position="6"/>
        <end position="26"/>
    </location>
</feature>
<dbReference type="EMBL" id="CP022415">
    <property type="protein sequence ID" value="ASM73346.1"/>
    <property type="molecule type" value="Genomic_DNA"/>
</dbReference>
<feature type="transmembrane region" description="Helical" evidence="1">
    <location>
        <begin position="69"/>
        <end position="88"/>
    </location>
</feature>
<dbReference type="KEGG" id="spse:SULPSESMR1_02549"/>
<protein>
    <submittedName>
        <fullName evidence="2">Membrane protein</fullName>
    </submittedName>
</protein>
<proteinExistence type="predicted"/>
<dbReference type="AlphaFoldDB" id="A0A221K2X2"/>
<gene>
    <name evidence="2" type="ORF">SULPSESMR1_02549</name>
</gene>
<keyword evidence="1" id="KW-1133">Transmembrane helix</keyword>
<dbReference type="RefSeq" id="WP_089421140.1">
    <property type="nucleotide sequence ID" value="NZ_CP022415.1"/>
</dbReference>
<dbReference type="Proteomes" id="UP000199754">
    <property type="component" value="Chromosome"/>
</dbReference>
<keyword evidence="1" id="KW-0812">Transmembrane</keyword>
<name>A0A221K2X2_9RHOB</name>
<dbReference type="OrthoDB" id="9812539at2"/>
<sequence>MGDTLLDAVVVGIGATLVMDLVAVILKRGLGIQPLNYALVGRWFVYLTRGQVFHRPITKSPTVGGEKPIGWCLHYLIGIVFTAVFLIWTGEGSSAVPRLVPALAFGALTVLAPFLVLQPGMGAGLAARCTPRPGISRLKSLVAHLSFGAGIWLAGRCWSALV</sequence>
<reference evidence="2 3" key="1">
    <citation type="submission" date="2017-07" db="EMBL/GenBank/DDBJ databases">
        <title>Genome Sequence of Sulfitobacter pseudonitzschiae Strain SMR1 Isolated from a culture of the Diatom Skeletonema marinoi.</title>
        <authorList>
            <person name="Topel M."/>
            <person name="Pinder M.I.M."/>
            <person name="Johansson O.N."/>
            <person name="Kourtchenko O."/>
            <person name="Godhe A."/>
            <person name="Clarke A.K."/>
        </authorList>
    </citation>
    <scope>NUCLEOTIDE SEQUENCE [LARGE SCALE GENOMIC DNA]</scope>
    <source>
        <strain evidence="2 3">SMR1</strain>
    </source>
</reference>
<feature type="transmembrane region" description="Helical" evidence="1">
    <location>
        <begin position="100"/>
        <end position="120"/>
    </location>
</feature>
<dbReference type="InterPro" id="IPR021329">
    <property type="entry name" value="DUF2938"/>
</dbReference>
<dbReference type="Pfam" id="PF11158">
    <property type="entry name" value="DUF2938"/>
    <property type="match status" value="1"/>
</dbReference>
<organism evidence="2 3">
    <name type="scientific">Pseudosulfitobacter pseudonitzschiae</name>
    <dbReference type="NCBI Taxonomy" id="1402135"/>
    <lineage>
        <taxon>Bacteria</taxon>
        <taxon>Pseudomonadati</taxon>
        <taxon>Pseudomonadota</taxon>
        <taxon>Alphaproteobacteria</taxon>
        <taxon>Rhodobacterales</taxon>
        <taxon>Roseobacteraceae</taxon>
        <taxon>Pseudosulfitobacter</taxon>
    </lineage>
</organism>
<keyword evidence="3" id="KW-1185">Reference proteome</keyword>
<accession>A0A221K2X2</accession>
<keyword evidence="1" id="KW-0472">Membrane</keyword>
<evidence type="ECO:0000313" key="2">
    <source>
        <dbReference type="EMBL" id="ASM73346.1"/>
    </source>
</evidence>
<evidence type="ECO:0000313" key="3">
    <source>
        <dbReference type="Proteomes" id="UP000199754"/>
    </source>
</evidence>
<evidence type="ECO:0000256" key="1">
    <source>
        <dbReference type="SAM" id="Phobius"/>
    </source>
</evidence>